<dbReference type="RefSeq" id="WP_089411285.1">
    <property type="nucleotide sequence ID" value="NZ_FZQA01000001.1"/>
</dbReference>
<name>A0A239PMK5_9PROT</name>
<organism evidence="1 2">
    <name type="scientific">Amphiplicatus metriothermophilus</name>
    <dbReference type="NCBI Taxonomy" id="1519374"/>
    <lineage>
        <taxon>Bacteria</taxon>
        <taxon>Pseudomonadati</taxon>
        <taxon>Pseudomonadota</taxon>
        <taxon>Alphaproteobacteria</taxon>
        <taxon>Parvularculales</taxon>
        <taxon>Parvularculaceae</taxon>
        <taxon>Amphiplicatus</taxon>
    </lineage>
</organism>
<dbReference type="OrthoDB" id="9788334at2"/>
<dbReference type="NCBIfam" id="NF009270">
    <property type="entry name" value="PRK12627.1"/>
    <property type="match status" value="1"/>
</dbReference>
<gene>
    <name evidence="1" type="ORF">SAMN06297382_0836</name>
</gene>
<reference evidence="1 2" key="1">
    <citation type="submission" date="2017-07" db="EMBL/GenBank/DDBJ databases">
        <authorList>
            <person name="Sun Z.S."/>
            <person name="Albrecht U."/>
            <person name="Echele G."/>
            <person name="Lee C.C."/>
        </authorList>
    </citation>
    <scope>NUCLEOTIDE SEQUENCE [LARGE SCALE GENOMIC DNA]</scope>
    <source>
        <strain evidence="1 2">CGMCC 1.12710</strain>
    </source>
</reference>
<keyword evidence="1" id="KW-0969">Cilium</keyword>
<accession>A0A239PMK5</accession>
<evidence type="ECO:0000313" key="1">
    <source>
        <dbReference type="EMBL" id="SNT68334.1"/>
    </source>
</evidence>
<dbReference type="Proteomes" id="UP000198346">
    <property type="component" value="Unassembled WGS sequence"/>
</dbReference>
<dbReference type="AlphaFoldDB" id="A0A239PMK5"/>
<dbReference type="EMBL" id="FZQA01000001">
    <property type="protein sequence ID" value="SNT68334.1"/>
    <property type="molecule type" value="Genomic_DNA"/>
</dbReference>
<proteinExistence type="predicted"/>
<keyword evidence="2" id="KW-1185">Reference proteome</keyword>
<keyword evidence="1" id="KW-0282">Flagellum</keyword>
<keyword evidence="1" id="KW-0966">Cell projection</keyword>
<evidence type="ECO:0000313" key="2">
    <source>
        <dbReference type="Proteomes" id="UP000198346"/>
    </source>
</evidence>
<protein>
    <submittedName>
        <fullName evidence="1">Flagellar basal-body rod protein FlgB</fullName>
    </submittedName>
</protein>
<sequence length="120" mass="13025">MLDDLKILNVASAMARHAAQRHGLIAENIANADTAGYRAKDLEAFGEAYARRARLDGAADRIDWRVVKISAPGLESPNGNNVSLEDQMLRAAEAKGAHDAATAIYKKTVDILRASLRRQV</sequence>